<evidence type="ECO:0008006" key="3">
    <source>
        <dbReference type="Google" id="ProtNLM"/>
    </source>
</evidence>
<reference evidence="1 2" key="1">
    <citation type="submission" date="2022-06" db="EMBL/GenBank/DDBJ databases">
        <title>Genomic Encyclopedia of Archaeal and Bacterial Type Strains, Phase II (KMG-II): from individual species to whole genera.</title>
        <authorList>
            <person name="Goeker M."/>
        </authorList>
    </citation>
    <scope>NUCLEOTIDE SEQUENCE [LARGE SCALE GENOMIC DNA]</scope>
    <source>
        <strain evidence="1 2">DSM 40477</strain>
    </source>
</reference>
<organism evidence="1 2">
    <name type="scientific">Streptoalloteichus tenebrarius (strain ATCC 17920 / DSM 40477 / JCM 4838 / CBS 697.72 / NBRC 16177 / NCIMB 11028 / NRRL B-12390 / A12253. 1 / ISP 5477)</name>
    <name type="common">Streptomyces tenebrarius</name>
    <dbReference type="NCBI Taxonomy" id="1933"/>
    <lineage>
        <taxon>Bacteria</taxon>
        <taxon>Bacillati</taxon>
        <taxon>Actinomycetota</taxon>
        <taxon>Actinomycetes</taxon>
        <taxon>Pseudonocardiales</taxon>
        <taxon>Pseudonocardiaceae</taxon>
        <taxon>Streptoalloteichus</taxon>
    </lineage>
</organism>
<name>A0ABT1HPS0_STRSD</name>
<keyword evidence="2" id="KW-1185">Reference proteome</keyword>
<comment type="caution">
    <text evidence="1">The sequence shown here is derived from an EMBL/GenBank/DDBJ whole genome shotgun (WGS) entry which is preliminary data.</text>
</comment>
<proteinExistence type="predicted"/>
<dbReference type="Proteomes" id="UP001205311">
    <property type="component" value="Unassembled WGS sequence"/>
</dbReference>
<evidence type="ECO:0000313" key="2">
    <source>
        <dbReference type="Proteomes" id="UP001205311"/>
    </source>
</evidence>
<gene>
    <name evidence="1" type="ORF">LX15_001182</name>
</gene>
<dbReference type="SUPFAM" id="SSF53335">
    <property type="entry name" value="S-adenosyl-L-methionine-dependent methyltransferases"/>
    <property type="match status" value="1"/>
</dbReference>
<evidence type="ECO:0000313" key="1">
    <source>
        <dbReference type="EMBL" id="MCP2257497.1"/>
    </source>
</evidence>
<sequence>MEAGYDAITDRYVNWSLRIAEWLRPEGLFLASLGCRGSDSVEADWLGVPMYFSSHDASTNRELLQNAGFTLLVDELVTMHEPEGPATFHWVMARTATSI</sequence>
<protein>
    <recommendedName>
        <fullName evidence="3">SAM-dependent methyltransferase</fullName>
    </recommendedName>
</protein>
<dbReference type="EMBL" id="JAMTCP010000004">
    <property type="protein sequence ID" value="MCP2257497.1"/>
    <property type="molecule type" value="Genomic_DNA"/>
</dbReference>
<dbReference type="InterPro" id="IPR029063">
    <property type="entry name" value="SAM-dependent_MTases_sf"/>
</dbReference>
<accession>A0ABT1HPS0</accession>